<proteinExistence type="predicted"/>
<dbReference type="CDD" id="cd00093">
    <property type="entry name" value="HTH_XRE"/>
    <property type="match status" value="1"/>
</dbReference>
<dbReference type="Proteomes" id="UP000594759">
    <property type="component" value="Chromosome"/>
</dbReference>
<evidence type="ECO:0000259" key="1">
    <source>
        <dbReference type="PROSITE" id="PS50943"/>
    </source>
</evidence>
<gene>
    <name evidence="2" type="ORF">IZT61_11475</name>
</gene>
<dbReference type="Pfam" id="PF01381">
    <property type="entry name" value="HTH_3"/>
    <property type="match status" value="1"/>
</dbReference>
<name>A0A7U3Q393_9SPHI</name>
<dbReference type="RefSeq" id="WP_196097050.1">
    <property type="nucleotide sequence ID" value="NZ_CP064939.1"/>
</dbReference>
<evidence type="ECO:0000313" key="2">
    <source>
        <dbReference type="EMBL" id="QPH37735.1"/>
    </source>
</evidence>
<dbReference type="PROSITE" id="PS50943">
    <property type="entry name" value="HTH_CROC1"/>
    <property type="match status" value="1"/>
</dbReference>
<keyword evidence="3" id="KW-1185">Reference proteome</keyword>
<dbReference type="InterPro" id="IPR001387">
    <property type="entry name" value="Cro/C1-type_HTH"/>
</dbReference>
<organism evidence="2 3">
    <name type="scientific">Pedobacter endophyticus</name>
    <dbReference type="NCBI Taxonomy" id="2789740"/>
    <lineage>
        <taxon>Bacteria</taxon>
        <taxon>Pseudomonadati</taxon>
        <taxon>Bacteroidota</taxon>
        <taxon>Sphingobacteriia</taxon>
        <taxon>Sphingobacteriales</taxon>
        <taxon>Sphingobacteriaceae</taxon>
        <taxon>Pedobacter</taxon>
    </lineage>
</organism>
<dbReference type="SUPFAM" id="SSF47413">
    <property type="entry name" value="lambda repressor-like DNA-binding domains"/>
    <property type="match status" value="1"/>
</dbReference>
<accession>A0A7U3Q393</accession>
<protein>
    <submittedName>
        <fullName evidence="2">Helix-turn-helix transcriptional regulator</fullName>
    </submittedName>
</protein>
<evidence type="ECO:0000313" key="3">
    <source>
        <dbReference type="Proteomes" id="UP000594759"/>
    </source>
</evidence>
<dbReference type="KEGG" id="pex:IZT61_11475"/>
<dbReference type="EMBL" id="CP064939">
    <property type="protein sequence ID" value="QPH37735.1"/>
    <property type="molecule type" value="Genomic_DNA"/>
</dbReference>
<sequence>MDESFYKQIAYRIKEKRFKRGYSQSFMATELGISQNTYSRNERSIRKMPLERLYRIAAILNTQVVMLLGG</sequence>
<dbReference type="GO" id="GO:0003677">
    <property type="term" value="F:DNA binding"/>
    <property type="evidence" value="ECO:0007669"/>
    <property type="project" value="InterPro"/>
</dbReference>
<dbReference type="SMART" id="SM00530">
    <property type="entry name" value="HTH_XRE"/>
    <property type="match status" value="1"/>
</dbReference>
<dbReference type="AlphaFoldDB" id="A0A7U3Q393"/>
<dbReference type="InterPro" id="IPR010982">
    <property type="entry name" value="Lambda_DNA-bd_dom_sf"/>
</dbReference>
<reference evidence="2 3" key="1">
    <citation type="submission" date="2020-11" db="EMBL/GenBank/DDBJ databases">
        <title>Pedobacter endophytica, an endophytic bacteria isolated form Carex pumila.</title>
        <authorList>
            <person name="Peng Y."/>
            <person name="Jiang L."/>
            <person name="Lee J."/>
        </authorList>
    </citation>
    <scope>NUCLEOTIDE SEQUENCE [LARGE SCALE GENOMIC DNA]</scope>
    <source>
        <strain evidence="2 3">JBR3-12</strain>
    </source>
</reference>
<feature type="domain" description="HTH cro/C1-type" evidence="1">
    <location>
        <begin position="13"/>
        <end position="67"/>
    </location>
</feature>
<dbReference type="Gene3D" id="1.10.260.40">
    <property type="entry name" value="lambda repressor-like DNA-binding domains"/>
    <property type="match status" value="1"/>
</dbReference>